<feature type="compositionally biased region" description="Low complexity" evidence="1">
    <location>
        <begin position="31"/>
        <end position="45"/>
    </location>
</feature>
<dbReference type="InterPro" id="IPR025584">
    <property type="entry name" value="Cthe_2159"/>
</dbReference>
<evidence type="ECO:0000256" key="1">
    <source>
        <dbReference type="SAM" id="MobiDB-lite"/>
    </source>
</evidence>
<evidence type="ECO:0000313" key="4">
    <source>
        <dbReference type="Proteomes" id="UP001140817"/>
    </source>
</evidence>
<gene>
    <name evidence="3" type="ORF">NSA58_16730</name>
</gene>
<keyword evidence="4" id="KW-1185">Reference proteome</keyword>
<dbReference type="AlphaFoldDB" id="A0A9X2S2U9"/>
<proteinExistence type="predicted"/>
<dbReference type="Pfam" id="PF14262">
    <property type="entry name" value="Cthe_2159"/>
    <property type="match status" value="1"/>
</dbReference>
<dbReference type="Proteomes" id="UP001140817">
    <property type="component" value="Unassembled WGS sequence"/>
</dbReference>
<comment type="caution">
    <text evidence="3">The sequence shown here is derived from an EMBL/GenBank/DDBJ whole genome shotgun (WGS) entry which is preliminary data.</text>
</comment>
<keyword evidence="2" id="KW-0732">Signal</keyword>
<feature type="chain" id="PRO_5040922083" evidence="2">
    <location>
        <begin position="23"/>
        <end position="659"/>
    </location>
</feature>
<feature type="compositionally biased region" description="Polar residues" evidence="1">
    <location>
        <begin position="430"/>
        <end position="444"/>
    </location>
</feature>
<evidence type="ECO:0000256" key="2">
    <source>
        <dbReference type="SAM" id="SignalP"/>
    </source>
</evidence>
<feature type="region of interest" description="Disordered" evidence="1">
    <location>
        <begin position="611"/>
        <end position="659"/>
    </location>
</feature>
<feature type="region of interest" description="Disordered" evidence="1">
    <location>
        <begin position="421"/>
        <end position="444"/>
    </location>
</feature>
<evidence type="ECO:0000313" key="3">
    <source>
        <dbReference type="EMBL" id="MCR1824428.1"/>
    </source>
</evidence>
<name>A0A9X2S2U9_9FIRM</name>
<feature type="compositionally biased region" description="Polar residues" evidence="1">
    <location>
        <begin position="637"/>
        <end position="659"/>
    </location>
</feature>
<protein>
    <submittedName>
        <fullName evidence="3">Carbohydrate-binding domain-containing protein</fullName>
    </submittedName>
</protein>
<feature type="region of interest" description="Disordered" evidence="1">
    <location>
        <begin position="22"/>
        <end position="45"/>
    </location>
</feature>
<feature type="compositionally biased region" description="Polar residues" evidence="1">
    <location>
        <begin position="611"/>
        <end position="624"/>
    </location>
</feature>
<feature type="region of interest" description="Disordered" evidence="1">
    <location>
        <begin position="287"/>
        <end position="325"/>
    </location>
</feature>
<dbReference type="RefSeq" id="WP_257560711.1">
    <property type="nucleotide sequence ID" value="NZ_JANKBY010000307.1"/>
</dbReference>
<feature type="signal peptide" evidence="2">
    <location>
        <begin position="1"/>
        <end position="22"/>
    </location>
</feature>
<accession>A0A9X2S2U9</accession>
<organism evidence="3 4">
    <name type="scientific">Terrisporobacter muris</name>
    <dbReference type="NCBI Taxonomy" id="2963284"/>
    <lineage>
        <taxon>Bacteria</taxon>
        <taxon>Bacillati</taxon>
        <taxon>Bacillota</taxon>
        <taxon>Clostridia</taxon>
        <taxon>Peptostreptococcales</taxon>
        <taxon>Peptostreptococcaceae</taxon>
        <taxon>Terrisporobacter</taxon>
    </lineage>
</organism>
<feature type="compositionally biased region" description="Low complexity" evidence="1">
    <location>
        <begin position="316"/>
        <end position="325"/>
    </location>
</feature>
<reference evidence="3" key="1">
    <citation type="submission" date="2022-07" db="EMBL/GenBank/DDBJ databases">
        <title>Enhanced cultured diversity of the mouse gut microbiota enables custom-made synthetic communities.</title>
        <authorList>
            <person name="Afrizal A."/>
        </authorList>
    </citation>
    <scope>NUCLEOTIDE SEQUENCE</scope>
    <source>
        <strain evidence="3">DSM 29186</strain>
    </source>
</reference>
<dbReference type="PROSITE" id="PS51257">
    <property type="entry name" value="PROKAR_LIPOPROTEIN"/>
    <property type="match status" value="1"/>
</dbReference>
<sequence>MNKKLISILSVFSLCVSMTACSNKSDNTSKESTSSRTNASTATNENATTLLSQSSEEVETIEDIDTYIKLIDNNTTVDGSGIKVDGNIITINTAGTYSISGKLSDGQIIVNTDKEKKTYILLDGVDITCKNSSPIQILSSKKTVFALGENSENKITDSESYDESENNPDAAIFSKEDLTFIGNGSLEVNANYDKGIVSKDDLMIESGKISVKSVGDGIKGKDSVVVRGGTLTIDSGGDGIQAYNAEEEDKGYVSLEGGTIKITADQDGVQAETNLLIAGGNIEISTGGGSANSSNKDGWGQWGGQQPVRPGEPIQNNTSTENTEDSTSAKAIKASSIIQLDDGKINIDSSDDSIHSNDKLLINNGEIEISSGDDGLHADAELEINGGILNINKSYEGIEGTDITINDGNIHVVASDDGLNAAGGADGSSTNGRPGQNGMQSTTSGTASINGGYLVIDADGDGLDANGNFTITGGTAIVNGPTNGGNGALDYDGEFNMSGGTLIAAGSLGMVQTPSSSSKLNTINISLTSQEANTLIRVESEEDDDVVTFAPTKIYSSVVICTSNIKSNETYKVYIGGSCSGEEKDGLYSGGSYTKGSEVGSSKISEVITNITQDGASSNDNRTQPGKGGGGRGNGMTLPNQSDNNESTQPNNNDSMESI</sequence>
<dbReference type="EMBL" id="JANKBY010000307">
    <property type="protein sequence ID" value="MCR1824428.1"/>
    <property type="molecule type" value="Genomic_DNA"/>
</dbReference>